<comment type="cofactor">
    <cofactor evidence="6">
        <name>Ca(2+)</name>
        <dbReference type="ChEBI" id="CHEBI:29108"/>
    </cofactor>
    <text evidence="6">Binds 1 Ca(2+) ion per dimer.</text>
</comment>
<evidence type="ECO:0000313" key="7">
    <source>
        <dbReference type="EMBL" id="ATD67243.1"/>
    </source>
</evidence>
<dbReference type="AlphaFoldDB" id="A0A290XDU0"/>
<dbReference type="InterPro" id="IPR029055">
    <property type="entry name" value="Ntn_hydrolases_N"/>
</dbReference>
<keyword evidence="8" id="KW-1185">Reference proteome</keyword>
<dbReference type="PANTHER" id="PTHR34218:SF4">
    <property type="entry name" value="ACYL-HOMOSERINE LACTONE ACYLASE QUIP"/>
    <property type="match status" value="1"/>
</dbReference>
<dbReference type="Gene3D" id="1.10.1400.10">
    <property type="match status" value="1"/>
</dbReference>
<dbReference type="Gene3D" id="1.10.439.10">
    <property type="entry name" value="Penicillin Amidohydrolase, domain 1"/>
    <property type="match status" value="1"/>
</dbReference>
<feature type="binding site" evidence="6">
    <location>
        <position position="384"/>
    </location>
    <ligand>
        <name>Ca(2+)</name>
        <dbReference type="ChEBI" id="CHEBI:29108"/>
    </ligand>
</feature>
<dbReference type="InterPro" id="IPR043146">
    <property type="entry name" value="Penicillin_amidase_N_B-knob"/>
</dbReference>
<keyword evidence="6" id="KW-0479">Metal-binding</keyword>
<comment type="similarity">
    <text evidence="1">Belongs to the peptidase S45 family.</text>
</comment>
<dbReference type="PANTHER" id="PTHR34218">
    <property type="entry name" value="PEPTIDASE S45 PENICILLIN AMIDASE"/>
    <property type="match status" value="1"/>
</dbReference>
<dbReference type="Proteomes" id="UP000218968">
    <property type="component" value="Chromosome"/>
</dbReference>
<name>A0A290XDU0_9GAMM</name>
<reference evidence="8" key="1">
    <citation type="submission" date="2017-09" db="EMBL/GenBank/DDBJ databases">
        <title>Luteimonas liuhanmingii sp.nov., isolated from the intestinal contents of Tibetan Plateau Pika in Yushu, Qinghai Province, China.</title>
        <authorList>
            <person name="Gui Z."/>
        </authorList>
    </citation>
    <scope>NUCLEOTIDE SEQUENCE [LARGE SCALE GENOMIC DNA]</scope>
    <source>
        <strain evidence="8">100111</strain>
    </source>
</reference>
<dbReference type="InterPro" id="IPR023343">
    <property type="entry name" value="Penicillin_amidase_dom1"/>
</dbReference>
<dbReference type="RefSeq" id="WP_096297565.1">
    <property type="nucleotide sequence ID" value="NZ_CP023406.1"/>
</dbReference>
<dbReference type="InterPro" id="IPR014395">
    <property type="entry name" value="Pen/GL7ACA/AHL_acylase"/>
</dbReference>
<dbReference type="Gene3D" id="2.30.120.10">
    <property type="match status" value="1"/>
</dbReference>
<keyword evidence="3" id="KW-0865">Zymogen</keyword>
<evidence type="ECO:0000313" key="8">
    <source>
        <dbReference type="Proteomes" id="UP000218968"/>
    </source>
</evidence>
<protein>
    <submittedName>
        <fullName evidence="7">Penicillin acylase</fullName>
    </submittedName>
</protein>
<dbReference type="PROSITE" id="PS51257">
    <property type="entry name" value="PROKAR_LIPOPROTEIN"/>
    <property type="match status" value="1"/>
</dbReference>
<feature type="binding site" evidence="6">
    <location>
        <position position="387"/>
    </location>
    <ligand>
        <name>Ca(2+)</name>
        <dbReference type="ChEBI" id="CHEBI:29108"/>
    </ligand>
</feature>
<dbReference type="EMBL" id="CP023406">
    <property type="protein sequence ID" value="ATD67243.1"/>
    <property type="molecule type" value="Genomic_DNA"/>
</dbReference>
<evidence type="ECO:0000256" key="4">
    <source>
        <dbReference type="ARBA" id="ARBA00038735"/>
    </source>
</evidence>
<dbReference type="GO" id="GO:0016811">
    <property type="term" value="F:hydrolase activity, acting on carbon-nitrogen (but not peptide) bonds, in linear amides"/>
    <property type="evidence" value="ECO:0007669"/>
    <property type="project" value="InterPro"/>
</dbReference>
<evidence type="ECO:0000256" key="2">
    <source>
        <dbReference type="ARBA" id="ARBA00022801"/>
    </source>
</evidence>
<feature type="binding site" evidence="6">
    <location>
        <position position="188"/>
    </location>
    <ligand>
        <name>Ca(2+)</name>
        <dbReference type="ChEBI" id="CHEBI:29108"/>
    </ligand>
</feature>
<comment type="subunit">
    <text evidence="4">Heterodimer of an alpha subunit and a beta subunit processed from the same precursor.</text>
</comment>
<keyword evidence="2" id="KW-0378">Hydrolase</keyword>
<dbReference type="InterPro" id="IPR043147">
    <property type="entry name" value="Penicillin_amidase_A-knob"/>
</dbReference>
<sequence length="852" mass="90487">MRKWLLRTVFTLAVVLVLACAGTWLALRASLPTLDGEIALEGLGAPATIERDADGVVTISAANETDAMRALGYVHAQERWFEMDLMRRVPPGELSALFGARALEADRRNRVHRMRARVEASLADIAGDRMPQLQAYADGANAGLAALRVRPWPYLLLRHSPQPWTPADSALTGFAMYFDLQDATNGRELAMHRLAPALPPALFDLFAHAGSRWDAPLFGAARGDAVLPGVDVVDLRLLEVVVGDGARSEASPFASVGSAQGEASRPASPLALTLPFVSQTVPLSPAARERGVGAPPSAADLSPGSNNFAVSGALTGDGRALVADDMHLGLRAPNIWFRARLRYPDPRAPGGRVDVTGFTLPGLPAVIVGSNTHIAWGFTNSYGDFLDWQRQTPCGATPTAGCVPVVRHTERIEVAGGETVELVVEESDWGPLIQRDDDGSALALRWTAHLPGALNLGLADFALARDLDDALAIADRTAMPTQNVVIGDRAGAIAWRLLGPIPVRGPACDGARVSVPAGAASNVCAPWSIATDASPVLRSPDTDRLWTANNRVVDGADFVRIGDGGAALGIRAWQIREGLAARTRFTEQDLLAIQLDDRATLLSRWHDLLRDVGGDAAEDSAMRALAEASRDWSGHASVDSAGYRLVRAWRIGVHARLAEGLALPARAKLGKDFALPDPPNFEGVAWPLVEQRPAHLLPRRFACTADTQRGACVPATDGWAALFEDAAREVRDTLGADGPLAQRTWGERNTAAICHPLASAVPLIGRRVLCMPAEPLPGDGTVPRAQGPAFGASQRMVVAPGHEADGIAHMPGGQSGHPLSPYWGAGHADWAAGRATPFLPQATTHTLRLVPR</sequence>
<dbReference type="KEGG" id="lum:CNR27_07150"/>
<dbReference type="GO" id="GO:0046872">
    <property type="term" value="F:metal ion binding"/>
    <property type="evidence" value="ECO:0007669"/>
    <property type="project" value="UniProtKB-KW"/>
</dbReference>
<evidence type="ECO:0000256" key="6">
    <source>
        <dbReference type="PIRSR" id="PIRSR001227-2"/>
    </source>
</evidence>
<organism evidence="7 8">
    <name type="scientific">Luteimonas chenhongjianii</name>
    <dbReference type="NCBI Taxonomy" id="2006110"/>
    <lineage>
        <taxon>Bacteria</taxon>
        <taxon>Pseudomonadati</taxon>
        <taxon>Pseudomonadota</taxon>
        <taxon>Gammaproteobacteria</taxon>
        <taxon>Lysobacterales</taxon>
        <taxon>Lysobacteraceae</taxon>
        <taxon>Luteimonas</taxon>
    </lineage>
</organism>
<evidence type="ECO:0000256" key="1">
    <source>
        <dbReference type="ARBA" id="ARBA00006586"/>
    </source>
</evidence>
<evidence type="ECO:0000256" key="5">
    <source>
        <dbReference type="PIRSR" id="PIRSR001227-1"/>
    </source>
</evidence>
<dbReference type="GO" id="GO:0017000">
    <property type="term" value="P:antibiotic biosynthetic process"/>
    <property type="evidence" value="ECO:0007669"/>
    <property type="project" value="InterPro"/>
</dbReference>
<keyword evidence="6" id="KW-0106">Calcium</keyword>
<dbReference type="InterPro" id="IPR002692">
    <property type="entry name" value="S45"/>
</dbReference>
<accession>A0A290XDU0</accession>
<dbReference type="Pfam" id="PF01804">
    <property type="entry name" value="Penicil_amidase"/>
    <property type="match status" value="1"/>
</dbReference>
<dbReference type="PIRSF" id="PIRSF001227">
    <property type="entry name" value="Pen_acylase"/>
    <property type="match status" value="1"/>
</dbReference>
<dbReference type="OrthoDB" id="9760084at2"/>
<dbReference type="CDD" id="cd03747">
    <property type="entry name" value="Ntn_PGA_like"/>
    <property type="match status" value="1"/>
</dbReference>
<feature type="active site" description="Nucleophile" evidence="5">
    <location>
        <position position="305"/>
    </location>
</feature>
<evidence type="ECO:0000256" key="3">
    <source>
        <dbReference type="ARBA" id="ARBA00023145"/>
    </source>
</evidence>
<dbReference type="SUPFAM" id="SSF56235">
    <property type="entry name" value="N-terminal nucleophile aminohydrolases (Ntn hydrolases)"/>
    <property type="match status" value="1"/>
</dbReference>
<gene>
    <name evidence="7" type="ORF">CNR27_07150</name>
</gene>
<proteinExistence type="inferred from homology"/>
<dbReference type="Gene3D" id="3.60.20.10">
    <property type="entry name" value="Glutamine Phosphoribosylpyrophosphate, subunit 1, domain 1"/>
    <property type="match status" value="1"/>
</dbReference>